<dbReference type="Proteomes" id="UP000248330">
    <property type="component" value="Unassembled WGS sequence"/>
</dbReference>
<dbReference type="InterPro" id="IPR012910">
    <property type="entry name" value="Plug_dom"/>
</dbReference>
<evidence type="ECO:0000256" key="1">
    <source>
        <dbReference type="ARBA" id="ARBA00004571"/>
    </source>
</evidence>
<dbReference type="PROSITE" id="PS52016">
    <property type="entry name" value="TONB_DEPENDENT_REC_3"/>
    <property type="match status" value="1"/>
</dbReference>
<dbReference type="SUPFAM" id="SSF56935">
    <property type="entry name" value="Porins"/>
    <property type="match status" value="1"/>
</dbReference>
<dbReference type="InterPro" id="IPR000531">
    <property type="entry name" value="Beta-barrel_TonB"/>
</dbReference>
<evidence type="ECO:0000256" key="4">
    <source>
        <dbReference type="ARBA" id="ARBA00022496"/>
    </source>
</evidence>
<evidence type="ECO:0000256" key="12">
    <source>
        <dbReference type="RuleBase" id="RU003357"/>
    </source>
</evidence>
<evidence type="ECO:0000259" key="15">
    <source>
        <dbReference type="Pfam" id="PF00593"/>
    </source>
</evidence>
<dbReference type="PROSITE" id="PS51257">
    <property type="entry name" value="PROKAR_LIPOPROTEIN"/>
    <property type="match status" value="1"/>
</dbReference>
<dbReference type="EMBL" id="QICN01000001">
    <property type="protein sequence ID" value="PXV71264.1"/>
    <property type="molecule type" value="Genomic_DNA"/>
</dbReference>
<feature type="domain" description="TonB-dependent receptor-like beta-barrel" evidence="15">
    <location>
        <begin position="414"/>
        <end position="862"/>
    </location>
</feature>
<keyword evidence="10 11" id="KW-0998">Cell outer membrane</keyword>
<name>A0A318EK93_9GAMM</name>
<sequence length="900" mass="97515">MHSGTFKSALALLGLAVLGCATAATAQNDASDLDALLQGNGASDRPDSAPGSADPVPERTPEPYAQTVPVAEPAPAEDSLARRMFRPAREIEEIIVTAQRREENLQDVAISITVMDQEQISKANMTTSADIARYTPSLSANTRFGTDNATFTIRGFTQDLRTTASVGTYFAEVVAPRGQSTQTSGDGAGPGTLFDLQNIQVLKGPQGTLFGRNTTGGAILIVPQKPTDVIEGYAEFTGAELGGLRGQGVFNYPVNDRLRLRLGIDHNRRDGLLNNVSGIGPDELADLDYTAGRLSLVWDVTDTIENYTIASMVNSDTNGSTSQLYACNNLVENLTEVGEYDVQALINGLVDLIASGGDIDLTNPLPGVPLGGSPLGLLTFQACEQQLADQAAAGQAGRFDVVSDIESASTDIRERRLINTTTWTLSDTLAFKNILAYAHLHTENSSNVFGNRFPDPSDLTGRRVLGIGHTIPRTDMPVTRQETWVEEMQLQGESFDNRLIWQAGLYYEHSRPDGFSGNSSVALVYCDISTIETNDPSQYDCFDPLAGIVGGPYRYQVKTEYINKAVYTQGTWHVADPFSITLGLRYTWDETRGHGVKEFFPYVLTVQQAPEITVQTPTVKSTAPTGILEFAFRPREDVMTYAKYTRGYRQGTVNMLADPGLDTHNPETVDTYEIGFKSTFGGLVPGRFNIALFDNTLTDMQLQGGYVSTTSGPTTAIFNAGEGTSRGIEIESFFQPLEALSVSLSYSFLDTKLVKSADFCSRVEAVGFIEGFTCTPIAEAGDELPFAPDHTYVAHINWTAPLPPRWGRVDMGATYAHTGAQRVAATSSSPFAVLDGFGLLNLNIGWTSILGAPYDLTVFATNVLDEEYVVFTTGTFRPLGIESRNVGAARFIGARLRYNF</sequence>
<comment type="caution">
    <text evidence="17">The sequence shown here is derived from an EMBL/GenBank/DDBJ whole genome shotgun (WGS) entry which is preliminary data.</text>
</comment>
<feature type="region of interest" description="Disordered" evidence="13">
    <location>
        <begin position="36"/>
        <end position="78"/>
    </location>
</feature>
<proteinExistence type="inferred from homology"/>
<evidence type="ECO:0000256" key="2">
    <source>
        <dbReference type="ARBA" id="ARBA00022448"/>
    </source>
</evidence>
<keyword evidence="17" id="KW-0675">Receptor</keyword>
<comment type="similarity">
    <text evidence="11 12">Belongs to the TonB-dependent receptor family.</text>
</comment>
<feature type="domain" description="TonB-dependent receptor plug" evidence="16">
    <location>
        <begin position="105"/>
        <end position="218"/>
    </location>
</feature>
<evidence type="ECO:0000256" key="14">
    <source>
        <dbReference type="SAM" id="SignalP"/>
    </source>
</evidence>
<dbReference type="InterPro" id="IPR039426">
    <property type="entry name" value="TonB-dep_rcpt-like"/>
</dbReference>
<evidence type="ECO:0000256" key="7">
    <source>
        <dbReference type="ARBA" id="ARBA00023065"/>
    </source>
</evidence>
<keyword evidence="4" id="KW-0410">Iron transport</keyword>
<evidence type="ECO:0000313" key="18">
    <source>
        <dbReference type="Proteomes" id="UP000248330"/>
    </source>
</evidence>
<feature type="signal peptide" evidence="14">
    <location>
        <begin position="1"/>
        <end position="26"/>
    </location>
</feature>
<dbReference type="PANTHER" id="PTHR32552:SF81">
    <property type="entry name" value="TONB-DEPENDENT OUTER MEMBRANE RECEPTOR"/>
    <property type="match status" value="1"/>
</dbReference>
<keyword evidence="9 11" id="KW-0472">Membrane</keyword>
<evidence type="ECO:0000256" key="6">
    <source>
        <dbReference type="ARBA" id="ARBA00023004"/>
    </source>
</evidence>
<evidence type="ECO:0000256" key="8">
    <source>
        <dbReference type="ARBA" id="ARBA00023077"/>
    </source>
</evidence>
<dbReference type="RefSeq" id="WP_110263399.1">
    <property type="nucleotide sequence ID" value="NZ_CAKZQT010000007.1"/>
</dbReference>
<keyword evidence="6" id="KW-0408">Iron</keyword>
<evidence type="ECO:0000256" key="11">
    <source>
        <dbReference type="PROSITE-ProRule" id="PRU01360"/>
    </source>
</evidence>
<keyword evidence="14" id="KW-0732">Signal</keyword>
<dbReference type="GO" id="GO:0006826">
    <property type="term" value="P:iron ion transport"/>
    <property type="evidence" value="ECO:0007669"/>
    <property type="project" value="UniProtKB-KW"/>
</dbReference>
<keyword evidence="5 11" id="KW-0812">Transmembrane</keyword>
<dbReference type="GO" id="GO:0009279">
    <property type="term" value="C:cell outer membrane"/>
    <property type="evidence" value="ECO:0007669"/>
    <property type="project" value="UniProtKB-SubCell"/>
</dbReference>
<dbReference type="Pfam" id="PF07715">
    <property type="entry name" value="Plug"/>
    <property type="match status" value="1"/>
</dbReference>
<evidence type="ECO:0000256" key="13">
    <source>
        <dbReference type="SAM" id="MobiDB-lite"/>
    </source>
</evidence>
<evidence type="ECO:0000259" key="16">
    <source>
        <dbReference type="Pfam" id="PF07715"/>
    </source>
</evidence>
<keyword evidence="7" id="KW-0406">Ion transport</keyword>
<evidence type="ECO:0000313" key="17">
    <source>
        <dbReference type="EMBL" id="PXV71264.1"/>
    </source>
</evidence>
<dbReference type="InterPro" id="IPR036942">
    <property type="entry name" value="Beta-barrel_TonB_sf"/>
</dbReference>
<accession>A0A318EK93</accession>
<protein>
    <submittedName>
        <fullName evidence="17">Outer membrane receptor protein involved in Fe transport</fullName>
    </submittedName>
</protein>
<evidence type="ECO:0000256" key="10">
    <source>
        <dbReference type="ARBA" id="ARBA00023237"/>
    </source>
</evidence>
<dbReference type="PANTHER" id="PTHR32552">
    <property type="entry name" value="FERRICHROME IRON RECEPTOR-RELATED"/>
    <property type="match status" value="1"/>
</dbReference>
<dbReference type="Gene3D" id="2.40.170.20">
    <property type="entry name" value="TonB-dependent receptor, beta-barrel domain"/>
    <property type="match status" value="2"/>
</dbReference>
<feature type="chain" id="PRO_5016319558" evidence="14">
    <location>
        <begin position="27"/>
        <end position="900"/>
    </location>
</feature>
<evidence type="ECO:0000256" key="3">
    <source>
        <dbReference type="ARBA" id="ARBA00022452"/>
    </source>
</evidence>
<comment type="subcellular location">
    <subcellularLocation>
        <location evidence="1 11">Cell outer membrane</location>
        <topology evidence="1 11">Multi-pass membrane protein</topology>
    </subcellularLocation>
</comment>
<keyword evidence="2 11" id="KW-0813">Transport</keyword>
<reference evidence="17 18" key="1">
    <citation type="submission" date="2018-04" db="EMBL/GenBank/DDBJ databases">
        <title>Genomic Encyclopedia of Type Strains, Phase IV (KMG-IV): sequencing the most valuable type-strain genomes for metagenomic binning, comparative biology and taxonomic classification.</title>
        <authorList>
            <person name="Goeker M."/>
        </authorList>
    </citation>
    <scope>NUCLEOTIDE SEQUENCE [LARGE SCALE GENOMIC DNA]</scope>
    <source>
        <strain evidence="17 18">DSM 104150</strain>
    </source>
</reference>
<dbReference type="OrthoDB" id="127311at2"/>
<dbReference type="AlphaFoldDB" id="A0A318EK93"/>
<gene>
    <name evidence="17" type="ORF">C8D93_101309</name>
</gene>
<evidence type="ECO:0000256" key="9">
    <source>
        <dbReference type="ARBA" id="ARBA00023136"/>
    </source>
</evidence>
<keyword evidence="18" id="KW-1185">Reference proteome</keyword>
<dbReference type="Pfam" id="PF00593">
    <property type="entry name" value="TonB_dep_Rec_b-barrel"/>
    <property type="match status" value="1"/>
</dbReference>
<organism evidence="17 18">
    <name type="scientific">Sinimarinibacterium flocculans</name>
    <dbReference type="NCBI Taxonomy" id="985250"/>
    <lineage>
        <taxon>Bacteria</taxon>
        <taxon>Pseudomonadati</taxon>
        <taxon>Pseudomonadota</taxon>
        <taxon>Gammaproteobacteria</taxon>
        <taxon>Nevskiales</taxon>
        <taxon>Nevskiaceae</taxon>
        <taxon>Sinimarinibacterium</taxon>
    </lineage>
</organism>
<evidence type="ECO:0000256" key="5">
    <source>
        <dbReference type="ARBA" id="ARBA00022692"/>
    </source>
</evidence>
<keyword evidence="8 12" id="KW-0798">TonB box</keyword>
<keyword evidence="3 11" id="KW-1134">Transmembrane beta strand</keyword>